<accession>F6SRU2</accession>
<evidence type="ECO:0000313" key="3">
    <source>
        <dbReference type="Proteomes" id="UP000008144"/>
    </source>
</evidence>
<dbReference type="AlphaFoldDB" id="F6SRU2"/>
<dbReference type="Proteomes" id="UP000008144">
    <property type="component" value="Unassembled WGS sequence"/>
</dbReference>
<feature type="region of interest" description="Disordered" evidence="1">
    <location>
        <begin position="30"/>
        <end position="58"/>
    </location>
</feature>
<keyword evidence="3" id="KW-1185">Reference proteome</keyword>
<dbReference type="Ensembl" id="ENSCINT00000028652.2">
    <property type="protein sequence ID" value="ENSCINP00000028406.2"/>
    <property type="gene ID" value="ENSCING00000016376.2"/>
</dbReference>
<name>F6SRU2_CIOIN</name>
<organism evidence="2 3">
    <name type="scientific">Ciona intestinalis</name>
    <name type="common">Transparent sea squirt</name>
    <name type="synonym">Ascidia intestinalis</name>
    <dbReference type="NCBI Taxonomy" id="7719"/>
    <lineage>
        <taxon>Eukaryota</taxon>
        <taxon>Metazoa</taxon>
        <taxon>Chordata</taxon>
        <taxon>Tunicata</taxon>
        <taxon>Ascidiacea</taxon>
        <taxon>Phlebobranchia</taxon>
        <taxon>Cionidae</taxon>
        <taxon>Ciona</taxon>
    </lineage>
</organism>
<sequence length="69" mass="7869">MTVEPDIYWSSATEENADKLSFVPGVDLRNRSGNIKPEPRKKTVSSLKKETKKHAVRPNSILKYVARQK</sequence>
<reference evidence="2" key="3">
    <citation type="submission" date="2025-09" db="UniProtKB">
        <authorList>
            <consortium name="Ensembl"/>
        </authorList>
    </citation>
    <scope>IDENTIFICATION</scope>
</reference>
<protein>
    <submittedName>
        <fullName evidence="2">Uncharacterized protein</fullName>
    </submittedName>
</protein>
<reference evidence="2" key="2">
    <citation type="submission" date="2025-08" db="UniProtKB">
        <authorList>
            <consortium name="Ensembl"/>
        </authorList>
    </citation>
    <scope>IDENTIFICATION</scope>
</reference>
<proteinExistence type="predicted"/>
<reference evidence="3" key="1">
    <citation type="journal article" date="2002" name="Science">
        <title>The draft genome of Ciona intestinalis: insights into chordate and vertebrate origins.</title>
        <authorList>
            <person name="Dehal P."/>
            <person name="Satou Y."/>
            <person name="Campbell R.K."/>
            <person name="Chapman J."/>
            <person name="Degnan B."/>
            <person name="De Tomaso A."/>
            <person name="Davidson B."/>
            <person name="Di Gregorio A."/>
            <person name="Gelpke M."/>
            <person name="Goodstein D.M."/>
            <person name="Harafuji N."/>
            <person name="Hastings K.E."/>
            <person name="Ho I."/>
            <person name="Hotta K."/>
            <person name="Huang W."/>
            <person name="Kawashima T."/>
            <person name="Lemaire P."/>
            <person name="Martinez D."/>
            <person name="Meinertzhagen I.A."/>
            <person name="Necula S."/>
            <person name="Nonaka M."/>
            <person name="Putnam N."/>
            <person name="Rash S."/>
            <person name="Saiga H."/>
            <person name="Satake M."/>
            <person name="Terry A."/>
            <person name="Yamada L."/>
            <person name="Wang H.G."/>
            <person name="Awazu S."/>
            <person name="Azumi K."/>
            <person name="Boore J."/>
            <person name="Branno M."/>
            <person name="Chin-Bow S."/>
            <person name="DeSantis R."/>
            <person name="Doyle S."/>
            <person name="Francino P."/>
            <person name="Keys D.N."/>
            <person name="Haga S."/>
            <person name="Hayashi H."/>
            <person name="Hino K."/>
            <person name="Imai K.S."/>
            <person name="Inaba K."/>
            <person name="Kano S."/>
            <person name="Kobayashi K."/>
            <person name="Kobayashi M."/>
            <person name="Lee B.I."/>
            <person name="Makabe K.W."/>
            <person name="Manohar C."/>
            <person name="Matassi G."/>
            <person name="Medina M."/>
            <person name="Mochizuki Y."/>
            <person name="Mount S."/>
            <person name="Morishita T."/>
            <person name="Miura S."/>
            <person name="Nakayama A."/>
            <person name="Nishizaka S."/>
            <person name="Nomoto H."/>
            <person name="Ohta F."/>
            <person name="Oishi K."/>
            <person name="Rigoutsos I."/>
            <person name="Sano M."/>
            <person name="Sasaki A."/>
            <person name="Sasakura Y."/>
            <person name="Shoguchi E."/>
            <person name="Shin-i T."/>
            <person name="Spagnuolo A."/>
            <person name="Stainier D."/>
            <person name="Suzuki M.M."/>
            <person name="Tassy O."/>
            <person name="Takatori N."/>
            <person name="Tokuoka M."/>
            <person name="Yagi K."/>
            <person name="Yoshizaki F."/>
            <person name="Wada S."/>
            <person name="Zhang C."/>
            <person name="Hyatt P.D."/>
            <person name="Larimer F."/>
            <person name="Detter C."/>
            <person name="Doggett N."/>
            <person name="Glavina T."/>
            <person name="Hawkins T."/>
            <person name="Richardson P."/>
            <person name="Lucas S."/>
            <person name="Kohara Y."/>
            <person name="Levine M."/>
            <person name="Satoh N."/>
            <person name="Rokhsar D.S."/>
        </authorList>
    </citation>
    <scope>NUCLEOTIDE SEQUENCE [LARGE SCALE GENOMIC DNA]</scope>
</reference>
<dbReference type="HOGENOM" id="CLU_2775187_0_0_1"/>
<evidence type="ECO:0000313" key="2">
    <source>
        <dbReference type="Ensembl" id="ENSCINP00000028406.2"/>
    </source>
</evidence>
<dbReference type="InParanoid" id="F6SRU2"/>
<evidence type="ECO:0000256" key="1">
    <source>
        <dbReference type="SAM" id="MobiDB-lite"/>
    </source>
</evidence>